<dbReference type="Pfam" id="PF13953">
    <property type="entry name" value="PapC_C"/>
    <property type="match status" value="1"/>
</dbReference>
<evidence type="ECO:0000256" key="10">
    <source>
        <dbReference type="RuleBase" id="RU003884"/>
    </source>
</evidence>
<dbReference type="Gene3D" id="2.60.40.2610">
    <property type="entry name" value="Outer membrane usher protein FimD, plug domain"/>
    <property type="match status" value="1"/>
</dbReference>
<keyword evidence="6 10" id="KW-0812">Transmembrane</keyword>
<accession>A0A085GFG8</accession>
<dbReference type="GO" id="GO:0009279">
    <property type="term" value="C:cell outer membrane"/>
    <property type="evidence" value="ECO:0007669"/>
    <property type="project" value="UniProtKB-SubCell"/>
</dbReference>
<evidence type="ECO:0000256" key="3">
    <source>
        <dbReference type="ARBA" id="ARBA00022448"/>
    </source>
</evidence>
<keyword evidence="4" id="KW-1134">Transmembrane beta strand</keyword>
<evidence type="ECO:0000313" key="13">
    <source>
        <dbReference type="EMBL" id="KFC82463.1"/>
    </source>
</evidence>
<evidence type="ECO:0000256" key="7">
    <source>
        <dbReference type="ARBA" id="ARBA00022729"/>
    </source>
</evidence>
<evidence type="ECO:0000313" key="14">
    <source>
        <dbReference type="Proteomes" id="UP000028653"/>
    </source>
</evidence>
<dbReference type="InterPro" id="IPR018030">
    <property type="entry name" value="Fimbrial_membr_usher_CS"/>
</dbReference>
<organism evidence="13 14">
    <name type="scientific">Buttiauxella agrestis ATCC 33320</name>
    <dbReference type="NCBI Taxonomy" id="1006004"/>
    <lineage>
        <taxon>Bacteria</taxon>
        <taxon>Pseudomonadati</taxon>
        <taxon>Pseudomonadota</taxon>
        <taxon>Gammaproteobacteria</taxon>
        <taxon>Enterobacterales</taxon>
        <taxon>Enterobacteriaceae</taxon>
        <taxon>Buttiauxella</taxon>
    </lineage>
</organism>
<dbReference type="InterPro" id="IPR025885">
    <property type="entry name" value="PapC_N"/>
</dbReference>
<dbReference type="Pfam" id="PF13954">
    <property type="entry name" value="PapC_N"/>
    <property type="match status" value="1"/>
</dbReference>
<keyword evidence="7" id="KW-0732">Signal</keyword>
<comment type="subcellular location">
    <subcellularLocation>
        <location evidence="1 10">Cell outer membrane</location>
        <topology evidence="1 10">Multi-pass membrane protein</topology>
    </subcellularLocation>
</comment>
<dbReference type="Gene3D" id="2.60.40.3110">
    <property type="match status" value="1"/>
</dbReference>
<reference evidence="13 14" key="1">
    <citation type="submission" date="2014-05" db="EMBL/GenBank/DDBJ databases">
        <title>ATOL: Assembling a taxonomically balanced genome-scale reconstruction of the evolutionary history of the Enterobacteriaceae.</title>
        <authorList>
            <person name="Plunkett G.III."/>
            <person name="Neeno-Eckwall E.C."/>
            <person name="Glasner J.D."/>
            <person name="Perna N.T."/>
        </authorList>
    </citation>
    <scope>NUCLEOTIDE SEQUENCE [LARGE SCALE GENOMIC DNA]</scope>
    <source>
        <strain evidence="13 14">ATCC 33320</strain>
    </source>
</reference>
<dbReference type="AlphaFoldDB" id="A0A085GFG8"/>
<evidence type="ECO:0000256" key="8">
    <source>
        <dbReference type="ARBA" id="ARBA00023136"/>
    </source>
</evidence>
<evidence type="ECO:0000256" key="1">
    <source>
        <dbReference type="ARBA" id="ARBA00004571"/>
    </source>
</evidence>
<evidence type="ECO:0000256" key="4">
    <source>
        <dbReference type="ARBA" id="ARBA00022452"/>
    </source>
</evidence>
<protein>
    <submittedName>
        <fullName evidence="13">FimD family fimbriae anchoring protein</fullName>
    </submittedName>
</protein>
<dbReference type="Gene3D" id="2.60.40.2070">
    <property type="match status" value="1"/>
</dbReference>
<evidence type="ECO:0000256" key="6">
    <source>
        <dbReference type="ARBA" id="ARBA00022692"/>
    </source>
</evidence>
<dbReference type="GO" id="GO:0009297">
    <property type="term" value="P:pilus assembly"/>
    <property type="evidence" value="ECO:0007669"/>
    <property type="project" value="InterPro"/>
</dbReference>
<keyword evidence="3 10" id="KW-0813">Transport</keyword>
<dbReference type="FunFam" id="2.60.40.3110:FF:000001">
    <property type="entry name" value="Putative fimbrial outer membrane usher"/>
    <property type="match status" value="1"/>
</dbReference>
<dbReference type="SUPFAM" id="SSF141729">
    <property type="entry name" value="FimD N-terminal domain-like"/>
    <property type="match status" value="1"/>
</dbReference>
<dbReference type="InterPro" id="IPR042186">
    <property type="entry name" value="FimD_plug_dom"/>
</dbReference>
<keyword evidence="5 10" id="KW-1029">Fimbrium biogenesis</keyword>
<keyword evidence="8 10" id="KW-0472">Membrane</keyword>
<keyword evidence="9 10" id="KW-0998">Cell outer membrane</keyword>
<dbReference type="PROSITE" id="PS01151">
    <property type="entry name" value="FIMBRIAL_USHER"/>
    <property type="match status" value="1"/>
</dbReference>
<feature type="domain" description="PapC N-terminal" evidence="12">
    <location>
        <begin position="14"/>
        <end position="161"/>
    </location>
</feature>
<dbReference type="Proteomes" id="UP000028653">
    <property type="component" value="Unassembled WGS sequence"/>
</dbReference>
<dbReference type="PANTHER" id="PTHR30451:SF21">
    <property type="entry name" value="FIMBRIAL USHER DOMAIN-CONTAINING PROTEIN YDET-RELATED"/>
    <property type="match status" value="1"/>
</dbReference>
<dbReference type="EMBL" id="JMPI01000023">
    <property type="protein sequence ID" value="KFC82463.1"/>
    <property type="molecule type" value="Genomic_DNA"/>
</dbReference>
<sequence length="824" mass="90371">MLVLASSTHAREFYFAPSTLEGVGLSQQDIDLSLFSKENGQLPGVYKTNVRLNKHALDDESIGYVNDEKGELHPLLTPQLLRKWGIRVDAYPQLAKQPANNPLSDPLGHYIPFATARFDFNSMTLHISMPQAAIDAHSRNFIDPSRWNDGVPVLFADYSVSGSQRENGDHNNDSSQYLNLRSGANLGGWRLRSYSVWNKTAETQSWDTINTWIQHDIDFLKAQLTAGENSTRGEVFDSIQYNGVNITSDEQMLPYSQRGFAPVIRGIAHSNAEVTIRQNGYIIYQATVAPGAFEITDLYSTTNSADLDITIKEADGTEFHSVQPFSSVAVMQRPGNLRYEATLARYRADNNQQANEPLFAQGSAIFGLNNYLTLFGGITSSSNYQSVDIGIGMALGEIGALSTDITAARARLDNGEQYDGQSLRAMYTKNIEATDTNLTLASYRYSTSGYYSFADANQKYDPDDDWSYEYNKRSRLQASINQTLLGSSLYLTGYQQDYWNTNRKETSISSGINSVISGISYHLAYTYSKTDEEQSDQSMSFGFSIPLSRWLPKSWANYNVSNSKNGYTNQNIGLGGTLFQDDRMSYSLQQSMANHDGEDSSSLYGTYRSQYANLNAGYYSSSDGSRQITYGMSGGVVTHPAGVTLSQPLGDQFAIVTAKGASGIHFSNQRGVQTDIFGNAIIPSLSPYQENVIRIDTTSLPNDVDTDETAMTVIPSRNAAVSTHFSAHVGYRVLITLTRPNGQKVPFGAMGTVDSTAISGIVNDEGVLYLAGVSENIPLTVKWGNSATQRCNAVVTLSPSTESLAAGGIRQATALCNPEINYAK</sequence>
<evidence type="ECO:0000256" key="2">
    <source>
        <dbReference type="ARBA" id="ARBA00008064"/>
    </source>
</evidence>
<name>A0A085GFG8_9ENTR</name>
<dbReference type="PANTHER" id="PTHR30451">
    <property type="entry name" value="OUTER MEMBRANE USHER PROTEIN"/>
    <property type="match status" value="1"/>
</dbReference>
<comment type="similarity">
    <text evidence="2 10">Belongs to the fimbrial export usher family.</text>
</comment>
<evidence type="ECO:0000256" key="9">
    <source>
        <dbReference type="ARBA" id="ARBA00023237"/>
    </source>
</evidence>
<proteinExistence type="inferred from homology"/>
<dbReference type="eggNOG" id="COG3188">
    <property type="taxonomic scope" value="Bacteria"/>
</dbReference>
<dbReference type="STRING" id="1006004.GBAG_1649"/>
<dbReference type="InterPro" id="IPR043142">
    <property type="entry name" value="PapC-like_C_sf"/>
</dbReference>
<dbReference type="GO" id="GO:0015473">
    <property type="term" value="F:fimbrial usher porin activity"/>
    <property type="evidence" value="ECO:0007669"/>
    <property type="project" value="InterPro"/>
</dbReference>
<dbReference type="Pfam" id="PF00577">
    <property type="entry name" value="Usher"/>
    <property type="match status" value="1"/>
</dbReference>
<evidence type="ECO:0000256" key="5">
    <source>
        <dbReference type="ARBA" id="ARBA00022558"/>
    </source>
</evidence>
<evidence type="ECO:0000259" key="12">
    <source>
        <dbReference type="Pfam" id="PF13954"/>
    </source>
</evidence>
<dbReference type="InterPro" id="IPR025949">
    <property type="entry name" value="PapC-like_C"/>
</dbReference>
<dbReference type="Gene3D" id="3.10.20.410">
    <property type="match status" value="1"/>
</dbReference>
<evidence type="ECO:0000259" key="11">
    <source>
        <dbReference type="Pfam" id="PF13953"/>
    </source>
</evidence>
<comment type="caution">
    <text evidence="13">The sequence shown here is derived from an EMBL/GenBank/DDBJ whole genome shotgun (WGS) entry which is preliminary data.</text>
</comment>
<feature type="domain" description="PapC-like C-terminal" evidence="11">
    <location>
        <begin position="734"/>
        <end position="798"/>
    </location>
</feature>
<dbReference type="InterPro" id="IPR000015">
    <property type="entry name" value="Fimb_usher"/>
</dbReference>
<gene>
    <name evidence="13" type="ORF">GBAG_1649</name>
</gene>
<keyword evidence="14" id="KW-1185">Reference proteome</keyword>
<dbReference type="InterPro" id="IPR037224">
    <property type="entry name" value="PapC_N_sf"/>
</dbReference>